<dbReference type="InterPro" id="IPR013785">
    <property type="entry name" value="Aldolase_TIM"/>
</dbReference>
<sequence length="267" mass="29209">MMDNRHDDTLTLYGEAFTSRFLLGTALYPSPAVMQEAILAAGCEMVTLGLRRQNPAEGDGDAFWQILRDSGCRLLPNTAGCRTAREAITLSQMSREMFDTPWIKLEVVGDDYNLQPDPFGLLEAARELIDQGFKVLPYCTDDLVLCQRLRDAGCEALMPWGSPIGTGRGLMNRYALRTLRERLDVPLIIDAGLGAPSQAAEAMEMGFDGVLLNTAVARAHRPALMAEAFAGAIDAGRSAYRAGLMQRRQTASPSTPTVGQPFWHRDG</sequence>
<feature type="active site" description="Schiff-base intermediate with DXP" evidence="8">
    <location>
        <position position="104"/>
    </location>
</feature>
<feature type="domain" description="Thiazole synthase ThiG" evidence="10">
    <location>
        <begin position="12"/>
        <end position="256"/>
    </location>
</feature>
<comment type="pathway">
    <text evidence="2 8">Cofactor biosynthesis; thiamine diphosphate biosynthesis.</text>
</comment>
<dbReference type="AlphaFoldDB" id="A0A1J0VK52"/>
<dbReference type="EC" id="2.8.1.10" evidence="3 8"/>
<keyword evidence="12" id="KW-1185">Reference proteome</keyword>
<dbReference type="SUPFAM" id="SSF110399">
    <property type="entry name" value="ThiG-like"/>
    <property type="match status" value="1"/>
</dbReference>
<evidence type="ECO:0000256" key="3">
    <source>
        <dbReference type="ARBA" id="ARBA00011960"/>
    </source>
</evidence>
<dbReference type="Proteomes" id="UP000181985">
    <property type="component" value="Chromosome"/>
</dbReference>
<dbReference type="CDD" id="cd04728">
    <property type="entry name" value="ThiG"/>
    <property type="match status" value="1"/>
</dbReference>
<evidence type="ECO:0000313" key="11">
    <source>
        <dbReference type="EMBL" id="APE32397.1"/>
    </source>
</evidence>
<comment type="function">
    <text evidence="1 8">Catalyzes the rearrangement of 1-deoxy-D-xylulose 5-phosphate (DXP) to produce the thiazole phosphate moiety of thiamine. Sulfur is provided by the thiocarboxylate moiety of the carrier protein ThiS. In vitro, sulfur can be provided by H(2)S.</text>
</comment>
<dbReference type="UniPathway" id="UPA00060"/>
<keyword evidence="4 8" id="KW-0808">Transferase</keyword>
<evidence type="ECO:0000256" key="4">
    <source>
        <dbReference type="ARBA" id="ARBA00022679"/>
    </source>
</evidence>
<dbReference type="HAMAP" id="MF_00443">
    <property type="entry name" value="ThiG"/>
    <property type="match status" value="1"/>
</dbReference>
<comment type="catalytic activity">
    <reaction evidence="7 8">
        <text>[ThiS sulfur-carrier protein]-C-terminal-Gly-aminoethanethioate + 2-iminoacetate + 1-deoxy-D-xylulose 5-phosphate = [ThiS sulfur-carrier protein]-C-terminal Gly-Gly + 2-[(2R,5Z)-2-carboxy-4-methylthiazol-5(2H)-ylidene]ethyl phosphate + 2 H2O + H(+)</text>
        <dbReference type="Rhea" id="RHEA:26297"/>
        <dbReference type="Rhea" id="RHEA-COMP:12909"/>
        <dbReference type="Rhea" id="RHEA-COMP:19908"/>
        <dbReference type="ChEBI" id="CHEBI:15377"/>
        <dbReference type="ChEBI" id="CHEBI:15378"/>
        <dbReference type="ChEBI" id="CHEBI:57792"/>
        <dbReference type="ChEBI" id="CHEBI:62899"/>
        <dbReference type="ChEBI" id="CHEBI:77846"/>
        <dbReference type="ChEBI" id="CHEBI:90778"/>
        <dbReference type="ChEBI" id="CHEBI:232372"/>
        <dbReference type="EC" id="2.8.1.10"/>
    </reaction>
</comment>
<dbReference type="GO" id="GO:0005737">
    <property type="term" value="C:cytoplasm"/>
    <property type="evidence" value="ECO:0007669"/>
    <property type="project" value="UniProtKB-SubCell"/>
</dbReference>
<dbReference type="EMBL" id="CP018139">
    <property type="protein sequence ID" value="APE32397.1"/>
    <property type="molecule type" value="Genomic_DNA"/>
</dbReference>
<keyword evidence="6 8" id="KW-0704">Schiff base</keyword>
<dbReference type="InterPro" id="IPR033983">
    <property type="entry name" value="Thiazole_synthase_ThiG"/>
</dbReference>
<proteinExistence type="inferred from homology"/>
<feature type="region of interest" description="Disordered" evidence="9">
    <location>
        <begin position="246"/>
        <end position="267"/>
    </location>
</feature>
<accession>A0A1J0VK52</accession>
<dbReference type="GO" id="GO:0009229">
    <property type="term" value="P:thiamine diphosphate biosynthetic process"/>
    <property type="evidence" value="ECO:0007669"/>
    <property type="project" value="UniProtKB-UniRule"/>
</dbReference>
<evidence type="ECO:0000256" key="7">
    <source>
        <dbReference type="ARBA" id="ARBA00049897"/>
    </source>
</evidence>
<dbReference type="InterPro" id="IPR008867">
    <property type="entry name" value="ThiG"/>
</dbReference>
<feature type="binding site" evidence="8">
    <location>
        <begin position="191"/>
        <end position="192"/>
    </location>
    <ligand>
        <name>1-deoxy-D-xylulose 5-phosphate</name>
        <dbReference type="ChEBI" id="CHEBI:57792"/>
    </ligand>
</feature>
<evidence type="ECO:0000256" key="5">
    <source>
        <dbReference type="ARBA" id="ARBA00022977"/>
    </source>
</evidence>
<evidence type="ECO:0000259" key="10">
    <source>
        <dbReference type="Pfam" id="PF05690"/>
    </source>
</evidence>
<comment type="subunit">
    <text evidence="8">Homotetramer. Forms heterodimers with either ThiH or ThiS.</text>
</comment>
<dbReference type="KEGG" id="hsi:BOX17_00445"/>
<keyword evidence="8" id="KW-0963">Cytoplasm</keyword>
<dbReference type="Gene3D" id="3.20.20.70">
    <property type="entry name" value="Aldolase class I"/>
    <property type="match status" value="1"/>
</dbReference>
<protein>
    <recommendedName>
        <fullName evidence="3 8">Thiazole synthase</fullName>
        <ecNumber evidence="3 8">2.8.1.10</ecNumber>
    </recommendedName>
</protein>
<feature type="binding site" evidence="8">
    <location>
        <begin position="213"/>
        <end position="214"/>
    </location>
    <ligand>
        <name>1-deoxy-D-xylulose 5-phosphate</name>
        <dbReference type="ChEBI" id="CHEBI:57792"/>
    </ligand>
</feature>
<feature type="binding site" evidence="8">
    <location>
        <position position="165"/>
    </location>
    <ligand>
        <name>1-deoxy-D-xylulose 5-phosphate</name>
        <dbReference type="ChEBI" id="CHEBI:57792"/>
    </ligand>
</feature>
<feature type="compositionally biased region" description="Polar residues" evidence="9">
    <location>
        <begin position="247"/>
        <end position="258"/>
    </location>
</feature>
<dbReference type="PANTHER" id="PTHR34266:SF2">
    <property type="entry name" value="THIAZOLE SYNTHASE"/>
    <property type="match status" value="1"/>
</dbReference>
<dbReference type="GO" id="GO:1990107">
    <property type="term" value="F:thiazole synthase activity"/>
    <property type="evidence" value="ECO:0007669"/>
    <property type="project" value="UniProtKB-EC"/>
</dbReference>
<gene>
    <name evidence="8" type="primary">thiG</name>
    <name evidence="11" type="ORF">BOX17_00445</name>
</gene>
<evidence type="ECO:0000256" key="1">
    <source>
        <dbReference type="ARBA" id="ARBA00002834"/>
    </source>
</evidence>
<evidence type="ECO:0000256" key="6">
    <source>
        <dbReference type="ARBA" id="ARBA00023270"/>
    </source>
</evidence>
<reference evidence="12" key="1">
    <citation type="submission" date="2016-11" db="EMBL/GenBank/DDBJ databases">
        <title>Halolamina sediminis sp. nov., an extremely halophilic archaeon isolated from solar salt.</title>
        <authorList>
            <person name="Koh H.-W."/>
            <person name="Rani S."/>
            <person name="Park S.-J."/>
        </authorList>
    </citation>
    <scope>NUCLEOTIDE SEQUENCE [LARGE SCALE GENOMIC DNA]</scope>
    <source>
        <strain evidence="12">Hb3</strain>
    </source>
</reference>
<keyword evidence="5 8" id="KW-0784">Thiamine biosynthesis</keyword>
<dbReference type="Pfam" id="PF05690">
    <property type="entry name" value="ThiG"/>
    <property type="match status" value="1"/>
</dbReference>
<dbReference type="PANTHER" id="PTHR34266">
    <property type="entry name" value="THIAZOLE SYNTHASE"/>
    <property type="match status" value="1"/>
</dbReference>
<comment type="similarity">
    <text evidence="8">Belongs to the ThiG family.</text>
</comment>
<evidence type="ECO:0000256" key="8">
    <source>
        <dbReference type="HAMAP-Rule" id="MF_00443"/>
    </source>
</evidence>
<evidence type="ECO:0000313" key="12">
    <source>
        <dbReference type="Proteomes" id="UP000181985"/>
    </source>
</evidence>
<name>A0A1J0VK52_9GAMM</name>
<organism evidence="11 12">
    <name type="scientific">Halomonas aestuarii</name>
    <dbReference type="NCBI Taxonomy" id="1897729"/>
    <lineage>
        <taxon>Bacteria</taxon>
        <taxon>Pseudomonadati</taxon>
        <taxon>Pseudomonadota</taxon>
        <taxon>Gammaproteobacteria</taxon>
        <taxon>Oceanospirillales</taxon>
        <taxon>Halomonadaceae</taxon>
        <taxon>Halomonas</taxon>
    </lineage>
</organism>
<comment type="subcellular location">
    <subcellularLocation>
        <location evidence="8">Cytoplasm</location>
    </subcellularLocation>
</comment>
<evidence type="ECO:0000256" key="9">
    <source>
        <dbReference type="SAM" id="MobiDB-lite"/>
    </source>
</evidence>
<evidence type="ECO:0000256" key="2">
    <source>
        <dbReference type="ARBA" id="ARBA00004948"/>
    </source>
</evidence>